<evidence type="ECO:0000256" key="3">
    <source>
        <dbReference type="ARBA" id="ARBA00022603"/>
    </source>
</evidence>
<dbReference type="Gene3D" id="3.40.50.150">
    <property type="entry name" value="Vaccinia Virus protein VP39"/>
    <property type="match status" value="1"/>
</dbReference>
<reference evidence="7 8" key="1">
    <citation type="journal article" date="2013" name="Genome Biol. Evol.">
        <title>Genome evolution and phylogenomic analysis of candidatus kinetoplastibacterium, the betaproteobacterial endosymbionts of strigomonas and angomonas.</title>
        <authorList>
            <person name="Alves J.M."/>
            <person name="Serrano M.G."/>
            <person name="Maia da Silva F."/>
            <person name="Voegtly L.J."/>
            <person name="Matveyev A.V."/>
            <person name="Teixeira M.M."/>
            <person name="Camargo E.P."/>
            <person name="Buck G.A."/>
        </authorList>
    </citation>
    <scope>NUCLEOTIDE SEQUENCE [LARGE SCALE GENOMIC DNA]</scope>
    <source>
        <strain evidence="7 8">TCC219</strain>
    </source>
</reference>
<dbReference type="GO" id="GO:0032259">
    <property type="term" value="P:methylation"/>
    <property type="evidence" value="ECO:0007669"/>
    <property type="project" value="UniProtKB-KW"/>
</dbReference>
<protein>
    <recommendedName>
        <fullName evidence="6">Ribosomal protein L11 methyltransferase</fullName>
        <shortName evidence="6">L11 Mtase</shortName>
        <ecNumber evidence="6">2.1.1.-</ecNumber>
    </recommendedName>
</protein>
<dbReference type="EMBL" id="CP003806">
    <property type="protein sequence ID" value="AGF49314.1"/>
    <property type="molecule type" value="Genomic_DNA"/>
</dbReference>
<keyword evidence="7" id="KW-0689">Ribosomal protein</keyword>
<name>M1M274_9PROT</name>
<dbReference type="PIRSF" id="PIRSF000401">
    <property type="entry name" value="RPL11_MTase"/>
    <property type="match status" value="1"/>
</dbReference>
<dbReference type="Pfam" id="PF06325">
    <property type="entry name" value="PrmA"/>
    <property type="match status" value="1"/>
</dbReference>
<comment type="catalytic activity">
    <reaction evidence="6">
        <text>L-lysyl-[protein] + 3 S-adenosyl-L-methionine = N(6),N(6),N(6)-trimethyl-L-lysyl-[protein] + 3 S-adenosyl-L-homocysteine + 3 H(+)</text>
        <dbReference type="Rhea" id="RHEA:54192"/>
        <dbReference type="Rhea" id="RHEA-COMP:9752"/>
        <dbReference type="Rhea" id="RHEA-COMP:13826"/>
        <dbReference type="ChEBI" id="CHEBI:15378"/>
        <dbReference type="ChEBI" id="CHEBI:29969"/>
        <dbReference type="ChEBI" id="CHEBI:57856"/>
        <dbReference type="ChEBI" id="CHEBI:59789"/>
        <dbReference type="ChEBI" id="CHEBI:61961"/>
    </reaction>
</comment>
<evidence type="ECO:0000256" key="6">
    <source>
        <dbReference type="HAMAP-Rule" id="MF_00735"/>
    </source>
</evidence>
<dbReference type="PANTHER" id="PTHR43648">
    <property type="entry name" value="ELECTRON TRANSFER FLAVOPROTEIN BETA SUBUNIT LYSINE METHYLTRANSFERASE"/>
    <property type="match status" value="1"/>
</dbReference>
<gene>
    <name evidence="6" type="primary">prmA</name>
    <name evidence="7" type="ORF">ST1E_0044</name>
</gene>
<dbReference type="GO" id="GO:0016279">
    <property type="term" value="F:protein-lysine N-methyltransferase activity"/>
    <property type="evidence" value="ECO:0007669"/>
    <property type="project" value="TreeGrafter"/>
</dbReference>
<accession>M1M274</accession>
<evidence type="ECO:0000256" key="1">
    <source>
        <dbReference type="ARBA" id="ARBA00009741"/>
    </source>
</evidence>
<comment type="subcellular location">
    <subcellularLocation>
        <location evidence="6">Cytoplasm</location>
    </subcellularLocation>
</comment>
<keyword evidence="3 6" id="KW-0489">Methyltransferase</keyword>
<evidence type="ECO:0000256" key="4">
    <source>
        <dbReference type="ARBA" id="ARBA00022679"/>
    </source>
</evidence>
<dbReference type="PANTHER" id="PTHR43648:SF1">
    <property type="entry name" value="ELECTRON TRANSFER FLAVOPROTEIN BETA SUBUNIT LYSINE METHYLTRANSFERASE"/>
    <property type="match status" value="1"/>
</dbReference>
<dbReference type="PATRIC" id="fig|1208921.3.peg.605"/>
<keyword evidence="7" id="KW-0687">Ribonucleoprotein</keyword>
<dbReference type="InterPro" id="IPR004498">
    <property type="entry name" value="Ribosomal_PrmA_MeTrfase"/>
</dbReference>
<feature type="binding site" evidence="6">
    <location>
        <position position="209"/>
    </location>
    <ligand>
        <name>S-adenosyl-L-methionine</name>
        <dbReference type="ChEBI" id="CHEBI:59789"/>
    </ligand>
</feature>
<keyword evidence="5 6" id="KW-0949">S-adenosyl-L-methionine</keyword>
<dbReference type="CDD" id="cd02440">
    <property type="entry name" value="AdoMet_MTases"/>
    <property type="match status" value="1"/>
</dbReference>
<dbReference type="SUPFAM" id="SSF53335">
    <property type="entry name" value="S-adenosyl-L-methionine-dependent methyltransferases"/>
    <property type="match status" value="1"/>
</dbReference>
<dbReference type="AlphaFoldDB" id="M1M274"/>
<dbReference type="eggNOG" id="COG2264">
    <property type="taxonomic scope" value="Bacteria"/>
</dbReference>
<dbReference type="STRING" id="1208921.ST1E_0044"/>
<comment type="function">
    <text evidence="6">Methylates ribosomal protein L11.</text>
</comment>
<dbReference type="InterPro" id="IPR029063">
    <property type="entry name" value="SAM-dependent_MTases_sf"/>
</dbReference>
<feature type="binding site" evidence="6">
    <location>
        <position position="248"/>
    </location>
    <ligand>
        <name>S-adenosyl-L-methionine</name>
        <dbReference type="ChEBI" id="CHEBI:59789"/>
    </ligand>
</feature>
<evidence type="ECO:0000256" key="5">
    <source>
        <dbReference type="ARBA" id="ARBA00022691"/>
    </source>
</evidence>
<dbReference type="GO" id="GO:0005840">
    <property type="term" value="C:ribosome"/>
    <property type="evidence" value="ECO:0007669"/>
    <property type="project" value="UniProtKB-KW"/>
</dbReference>
<dbReference type="InterPro" id="IPR050078">
    <property type="entry name" value="Ribosomal_L11_MeTrfase_PrmA"/>
</dbReference>
<feature type="binding site" evidence="6">
    <location>
        <position position="187"/>
    </location>
    <ligand>
        <name>S-adenosyl-L-methionine</name>
        <dbReference type="ChEBI" id="CHEBI:59789"/>
    </ligand>
</feature>
<evidence type="ECO:0000313" key="8">
    <source>
        <dbReference type="Proteomes" id="UP000011658"/>
    </source>
</evidence>
<keyword evidence="2 6" id="KW-0963">Cytoplasm</keyword>
<dbReference type="HOGENOM" id="CLU_049382_4_1_4"/>
<dbReference type="KEGG" id="kga:ST1E_0044"/>
<dbReference type="HAMAP" id="MF_00735">
    <property type="entry name" value="Methyltr_PrmA"/>
    <property type="match status" value="1"/>
</dbReference>
<dbReference type="GO" id="GO:0005829">
    <property type="term" value="C:cytosol"/>
    <property type="evidence" value="ECO:0007669"/>
    <property type="project" value="TreeGrafter"/>
</dbReference>
<evidence type="ECO:0000313" key="7">
    <source>
        <dbReference type="EMBL" id="AGF49314.1"/>
    </source>
</evidence>
<sequence length="313" mass="34507">MEYSLLELSFYCKAVYVDSLSDAFMNFGALSVSIEDADANSLSESPIFLEPGFSTDHFHWNRNKVNVLIKKEEKFIGILDSVLNYLGMSDKDIDCVSVVDVEELDWVSLVQSKFSPIFITKRICIISSTYQNDISNTSSTNNPSNNIHYIEINPGLAFGTGNHPTTSLCISWLDDNLREGDSLLDYGCGSGILAITSLKLGAGRVVAVDIDDQAISCTKHNAIINNVDLTVCSPENMPLNTYGIVIANILSKPLQLISSSLSSMVQRNGYLVLSGILSNQVEEVILAYSPNITLQVWKELDGWVCLYGKNFME</sequence>
<keyword evidence="8" id="KW-1185">Reference proteome</keyword>
<keyword evidence="4 6" id="KW-0808">Transferase</keyword>
<comment type="similarity">
    <text evidence="1 6">Belongs to the methyltransferase superfamily. PrmA family.</text>
</comment>
<organism evidence="7 8">
    <name type="scientific">Candidatus Kinetoplastidibacterium galati TCC219</name>
    <dbReference type="NCBI Taxonomy" id="1208921"/>
    <lineage>
        <taxon>Bacteria</taxon>
        <taxon>Pseudomonadati</taxon>
        <taxon>Pseudomonadota</taxon>
        <taxon>Betaproteobacteria</taxon>
        <taxon>Candidatus Kinetoplastidibacterium</taxon>
    </lineage>
</organism>
<proteinExistence type="inferred from homology"/>
<feature type="binding site" evidence="6">
    <location>
        <position position="166"/>
    </location>
    <ligand>
        <name>S-adenosyl-L-methionine</name>
        <dbReference type="ChEBI" id="CHEBI:59789"/>
    </ligand>
</feature>
<dbReference type="EC" id="2.1.1.-" evidence="6"/>
<evidence type="ECO:0000256" key="2">
    <source>
        <dbReference type="ARBA" id="ARBA00022490"/>
    </source>
</evidence>
<dbReference type="Proteomes" id="UP000011658">
    <property type="component" value="Chromosome"/>
</dbReference>